<dbReference type="GO" id="GO:0005576">
    <property type="term" value="C:extracellular region"/>
    <property type="evidence" value="ECO:0007669"/>
    <property type="project" value="UniProtKB-SubCell"/>
</dbReference>
<evidence type="ECO:0000313" key="8">
    <source>
        <dbReference type="Proteomes" id="UP000207598"/>
    </source>
</evidence>
<keyword evidence="3" id="KW-0843">Virulence</keyword>
<dbReference type="GO" id="GO:0106274">
    <property type="term" value="F:NAD+-protein-arginine ADP-ribosyltransferase activity"/>
    <property type="evidence" value="ECO:0007669"/>
    <property type="project" value="UniProtKB-EC"/>
</dbReference>
<reference evidence="7 8" key="1">
    <citation type="submission" date="2017-05" db="EMBL/GenBank/DDBJ databases">
        <authorList>
            <person name="Song R."/>
            <person name="Chenine A.L."/>
            <person name="Ruprecht R.M."/>
        </authorList>
    </citation>
    <scope>NUCLEOTIDE SEQUENCE [LARGE SCALE GENOMIC DNA]</scope>
    <source>
        <strain evidence="7 8">CECT 8898</strain>
    </source>
</reference>
<dbReference type="GO" id="GO:0005737">
    <property type="term" value="C:cytoplasm"/>
    <property type="evidence" value="ECO:0007669"/>
    <property type="project" value="InterPro"/>
</dbReference>
<feature type="compositionally biased region" description="Basic and acidic residues" evidence="4">
    <location>
        <begin position="1"/>
        <end position="12"/>
    </location>
</feature>
<dbReference type="Pfam" id="PF12256">
    <property type="entry name" value="TcdB_toxin_midN"/>
    <property type="match status" value="1"/>
</dbReference>
<evidence type="ECO:0000256" key="1">
    <source>
        <dbReference type="ARBA" id="ARBA00004613"/>
    </source>
</evidence>
<protein>
    <submittedName>
        <fullName evidence="7">Mono(ADP-ribosyl)transferase SpvB</fullName>
        <ecNumber evidence="7">2.4.2.31</ecNumber>
    </submittedName>
</protein>
<dbReference type="Pfam" id="PF12255">
    <property type="entry name" value="TcdB_toxin_midC"/>
    <property type="match status" value="1"/>
</dbReference>
<dbReference type="InterPro" id="IPR022385">
    <property type="entry name" value="Rhs_assc_core"/>
</dbReference>
<name>A0A238K1R0_9RHOB</name>
<feature type="region of interest" description="Disordered" evidence="4">
    <location>
        <begin position="1"/>
        <end position="22"/>
    </location>
</feature>
<evidence type="ECO:0000256" key="2">
    <source>
        <dbReference type="ARBA" id="ARBA00022525"/>
    </source>
</evidence>
<gene>
    <name evidence="7" type="primary">spvB</name>
    <name evidence="7" type="ORF">MAA8898_01058</name>
</gene>
<dbReference type="InterPro" id="IPR028994">
    <property type="entry name" value="Integrin_alpha_N"/>
</dbReference>
<dbReference type="InterPro" id="IPR022045">
    <property type="entry name" value="TcdB_toxin_mid/N"/>
</dbReference>
<dbReference type="Gene3D" id="2.180.10.10">
    <property type="entry name" value="RHS repeat-associated core"/>
    <property type="match status" value="1"/>
</dbReference>
<comment type="subcellular location">
    <subcellularLocation>
        <location evidence="1">Secreted</location>
    </subcellularLocation>
</comment>
<evidence type="ECO:0000259" key="6">
    <source>
        <dbReference type="Pfam" id="PF12256"/>
    </source>
</evidence>
<keyword evidence="7" id="KW-0808">Transferase</keyword>
<dbReference type="RefSeq" id="WP_141194794.1">
    <property type="nucleotide sequence ID" value="NZ_FXYF01000002.1"/>
</dbReference>
<evidence type="ECO:0000256" key="4">
    <source>
        <dbReference type="SAM" id="MobiDB-lite"/>
    </source>
</evidence>
<evidence type="ECO:0000256" key="3">
    <source>
        <dbReference type="ARBA" id="ARBA00023026"/>
    </source>
</evidence>
<sequence length="2625" mass="284865">MADDFNMDHEPEVADGDAPKGLAGIIPERTSDFEEIEIPELQLPKGGGALRGIDEKFAVNSANGTASLTLQLPLTPNRNGFTPRIDLSYSSGAGNGPFGLGWALGLSTIQRKTDRRLPRYLDAPDEDAFLITGAEDLVPTLQETAPGTWAPRDRTVGAYRVRQFRPRTEAAYQRIELISHAVHGSYWKVTDRANTVTFYGRSAAARVADPGDPTRVFRWLPDLSYDNKGNWIRYEYKAEDQANMPAAEAHRRAGLAPFANTYLKRVRYGNRTAWYPDPALPFDPPQPDDATHLFELVLDYGEHAPDRPTPGEVQPWTYRADAFSSYRSGFEIRTARLCQRLLMFHHFPQEDLGGDALVRSMDFTYQPVELTAAGQSVATHLSEVEQAGYVRRADGSYSRKALPPLSLRYQPGRWSRDVRDAAAEDLVDAPAGLAPPWRMVDLFGEGIAGVLTEAGNAWIYKHNRGPRADTGTPAFERGRMVAPRPNLSGLNDGTISLEDLEGNGEKQIVVTGPQLGGYFPIDGDTELWGHFRAFRSQTNLDLRDPSVKRIDLTGEGRAGIMVAEDEAFVWYASDGKNGFAAAERAWRTLDEERGPAVVFSEAVQTVFLADMTGDGLTDIARIRNGQIVYWPNLGYGRFGAKVAMSDAPVFDHPDRFDPSRLRLADITGTGPSDLIYLGDRPRAWINQAGNGWSAAQDLAGLPPMTRHDNVQVADILGQGTPCLIWSSTQPGAARAPLRYVDLMSGRKPHLLIGYSNNMGKETTLSYRSSTHDYLRDKRAGTPWVTRLPFPVQVVSDSVVEERVTGTRLSAHYTYHHGYWDAEEKEFRGFGRVDRRDTEDYEDWVLAADGSTLDLSRALFQAPMLTRTWYHNGAWDRQQRILTRYADEYWPRAYDRAFPLSPLGMTEPALPDGRIAAAPGIADPLAIARLSPEERREALRACKGIVLRQEVFALDAPGIGATETEMQRQMVPYTVDTHSCHIQLVQPRGPNGHAVFAIAEDEALQISYERDPTDPRIEHALNLEIDDLGNVLEKANVLYGRDPARAALATARLSDPATDFSDFADQPRLAAEFADALSRAEAAQERTRVLITRTGYTNDIDTDATWRARAPSEVETFEITGAFAAGDLFTLSELRGILSDPASVEIAYESDPSGGIERRRIEHQRTYYYDEGAAAALPLHQIASHGLPQRGQVCAFTPGLLSALYGGRIADPGTELPRGGYLPEDGAWWLPTGTVRYRDPADTLATLQSRFFKPRAHRDAFGSETRVRYHKSYFLMLEETADAVGNTTRIERFDFRLLSPVLLRDANDTLTAIVSDELALVKAQAFLGKDLDGDGVAELELADTLLGQDADSSAEAAAVAALLATEDATVIEAQARALLGQATMRYAYDLHAWRTRGTPAVAMMIGRERHHSVDPASPLHLSYDYTDGSGAVAMTKIQAEPGIAQQVTIAADGSASIAQVDTGSARRWTGTGRKVLNNKAKPVRSYEPYFSVTPAFESLPELVASGVSSELTYDAAGRLIRTDLPDGSFARTEFSPWQVRVFDTGDTVLQSRWHAERVGHLIDAELIAQGRDPAREAEAAQRAEIYADTPNTVCLDALGRPVLSLDHAGRDSAGDAVLFATSVLLDVEGNVREVIDARGNRPMRFGHDMLGRRLTQHSMDAGARWSLPTVSGKPLIKWDARGHVLRFAYDALQRELTQHVTGGDGPAPLDNTVMRALYGEGQPDDRRRGLRGRLFRRWDTGGLKEWTAFDGKHNLIETARRFAVNYRDLVDWSGDLEAPLEAETHVTRFAHDAVNRTVSTTAPDGSVTEHRYNEANLLEQVDVTLPGAATETLVTGIDYDAKGQRRAIRYGNGTETTYRHDPMTFRLTGLTTVKGNGDTAQDLSYTHDCGGNLTHQQDRAIPVVFFDNQKIAAVASYAYDPLYRLVSATGREHAGQQASGNFGPLDNWDDAAAKAQHQPGDAMAWRTWSQRYDYDAVGNVLRLAHAATGGSYTRVYAYEAATNRLLQTTVGSQTYAYDHHPLHGFLRQMPHLPVMRHDFRDELAAVSRQALGAGTPETTYYVYDHDGARIRKVTDLAAGPGAVPRPKDERLYLGSLEYYRVHNGGPAGLERRSLSVSDDTGRVAVIDSRNGIDDGTPLRITRYQLSNHIGSAVMELDATGRTLTYAEFHPYGTLAYQATDSTLQVAPQTYRYSGMERDEESGLSHHGARYYAPFLARWCKPDPAGIGDGINDYQYVAANPLRLSDPTGEGGWDRFLGGVKMVGGALETVAGGAMIVGGAATGWTGAGIAVAGGGVVVGAHGIDVMVSGARTMWHGEAVDTGTSALLQSAGMSREAANLTDAGISIAGSLGSSAVLRAPAAAGAVDDVLGASDDVARVALGSADEAVTGGQSSVSVAFSPGVPTGHNMVGVTTGGTTTWSHLVVRELDDVSGGLAHVVRPGTGAVIQSTRGPAAAGGSYLTATVPVTQAEAQAARALMSSSAGSAGTYSYLGNNCTTYATSVLREAGVFAPAAATPGTTFATVALQSPTVIRTAAAGGGAAGVITAASAGEELFSDMSVETNVTLAPEPAAQPMTMMPVAAPAAPDPAPQQSVMPDPEPQTCSEDFYVPEQSSSGYYDHVEGVCYAY</sequence>
<keyword evidence="7" id="KW-0328">Glycosyltransferase</keyword>
<dbReference type="Proteomes" id="UP000207598">
    <property type="component" value="Unassembled WGS sequence"/>
</dbReference>
<dbReference type="EC" id="2.4.2.31" evidence="7"/>
<feature type="region of interest" description="Disordered" evidence="4">
    <location>
        <begin position="2579"/>
        <end position="2598"/>
    </location>
</feature>
<keyword evidence="8" id="KW-1185">Reference proteome</keyword>
<dbReference type="Pfam" id="PF03534">
    <property type="entry name" value="SpvB"/>
    <property type="match status" value="1"/>
</dbReference>
<keyword evidence="2" id="KW-0964">Secreted</keyword>
<feature type="domain" description="Insecticide toxin TcdB middle/C-terminal" evidence="5">
    <location>
        <begin position="937"/>
        <end position="1068"/>
    </location>
</feature>
<feature type="domain" description="Insecticide toxin TcdB middle/N-terminal" evidence="6">
    <location>
        <begin position="706"/>
        <end position="838"/>
    </location>
</feature>
<dbReference type="InterPro" id="IPR050708">
    <property type="entry name" value="T6SS_VgrG/RHS"/>
</dbReference>
<evidence type="ECO:0000259" key="5">
    <source>
        <dbReference type="Pfam" id="PF12255"/>
    </source>
</evidence>
<accession>A0A238K1R0</accession>
<proteinExistence type="predicted"/>
<dbReference type="NCBIfam" id="TIGR03696">
    <property type="entry name" value="Rhs_assc_core"/>
    <property type="match status" value="1"/>
</dbReference>
<evidence type="ECO:0000313" key="7">
    <source>
        <dbReference type="EMBL" id="SMX36815.1"/>
    </source>
</evidence>
<dbReference type="PANTHER" id="PTHR32305:SF15">
    <property type="entry name" value="PROTEIN RHSA-RELATED"/>
    <property type="match status" value="1"/>
</dbReference>
<organism evidence="7 8">
    <name type="scientific">Maliponia aquimaris</name>
    <dbReference type="NCBI Taxonomy" id="1673631"/>
    <lineage>
        <taxon>Bacteria</taxon>
        <taxon>Pseudomonadati</taxon>
        <taxon>Pseudomonadota</taxon>
        <taxon>Alphaproteobacteria</taxon>
        <taxon>Rhodobacterales</taxon>
        <taxon>Paracoccaceae</taxon>
        <taxon>Maliponia</taxon>
    </lineage>
</organism>
<dbReference type="OrthoDB" id="7876417at2"/>
<dbReference type="InterPro" id="IPR022044">
    <property type="entry name" value="TcdB_toxin_mid/C"/>
</dbReference>
<dbReference type="EMBL" id="FXYF01000002">
    <property type="protein sequence ID" value="SMX36815.1"/>
    <property type="molecule type" value="Genomic_DNA"/>
</dbReference>
<dbReference type="InterPro" id="IPR003284">
    <property type="entry name" value="Sal_SpvB"/>
</dbReference>
<dbReference type="PRINTS" id="PR01341">
    <property type="entry name" value="SALSPVBPROT"/>
</dbReference>
<dbReference type="PANTHER" id="PTHR32305">
    <property type="match status" value="1"/>
</dbReference>
<dbReference type="SUPFAM" id="SSF69318">
    <property type="entry name" value="Integrin alpha N-terminal domain"/>
    <property type="match status" value="1"/>
</dbReference>